<evidence type="ECO:0000259" key="5">
    <source>
        <dbReference type="PROSITE" id="PS50893"/>
    </source>
</evidence>
<organism evidence="6 7">
    <name type="scientific">Pseudorhodobacter turbinis</name>
    <dbReference type="NCBI Taxonomy" id="2500533"/>
    <lineage>
        <taxon>Bacteria</taxon>
        <taxon>Pseudomonadati</taxon>
        <taxon>Pseudomonadota</taxon>
        <taxon>Alphaproteobacteria</taxon>
        <taxon>Rhodobacterales</taxon>
        <taxon>Paracoccaceae</taxon>
        <taxon>Pseudorhodobacter</taxon>
    </lineage>
</organism>
<dbReference type="EMBL" id="CP039964">
    <property type="protein sequence ID" value="QCO55823.1"/>
    <property type="molecule type" value="Genomic_DNA"/>
</dbReference>
<accession>A0A4P8EGH6</accession>
<feature type="domain" description="ABC transporter" evidence="5">
    <location>
        <begin position="2"/>
        <end position="216"/>
    </location>
</feature>
<evidence type="ECO:0000256" key="4">
    <source>
        <dbReference type="ARBA" id="ARBA00022840"/>
    </source>
</evidence>
<evidence type="ECO:0000313" key="6">
    <source>
        <dbReference type="EMBL" id="QCO55823.1"/>
    </source>
</evidence>
<evidence type="ECO:0000256" key="1">
    <source>
        <dbReference type="ARBA" id="ARBA00005417"/>
    </source>
</evidence>
<keyword evidence="3" id="KW-0547">Nucleotide-binding</keyword>
<dbReference type="SUPFAM" id="SSF52540">
    <property type="entry name" value="P-loop containing nucleoside triphosphate hydrolases"/>
    <property type="match status" value="1"/>
</dbReference>
<dbReference type="InterPro" id="IPR027417">
    <property type="entry name" value="P-loop_NTPase"/>
</dbReference>
<dbReference type="RefSeq" id="WP_137193584.1">
    <property type="nucleotide sequence ID" value="NZ_CP039964.1"/>
</dbReference>
<comment type="similarity">
    <text evidence="1">Belongs to the ABC transporter superfamily.</text>
</comment>
<dbReference type="InterPro" id="IPR003593">
    <property type="entry name" value="AAA+_ATPase"/>
</dbReference>
<evidence type="ECO:0000256" key="2">
    <source>
        <dbReference type="ARBA" id="ARBA00022448"/>
    </source>
</evidence>
<name>A0A4P8EGH6_9RHOB</name>
<dbReference type="GO" id="GO:0016020">
    <property type="term" value="C:membrane"/>
    <property type="evidence" value="ECO:0007669"/>
    <property type="project" value="InterPro"/>
</dbReference>
<dbReference type="Proteomes" id="UP000298631">
    <property type="component" value="Chromosome"/>
</dbReference>
<dbReference type="InterPro" id="IPR050683">
    <property type="entry name" value="Bact_Polysacc_Export_ATP-bd"/>
</dbReference>
<dbReference type="Pfam" id="PF00005">
    <property type="entry name" value="ABC_tran"/>
    <property type="match status" value="1"/>
</dbReference>
<proteinExistence type="inferred from homology"/>
<dbReference type="GO" id="GO:0140359">
    <property type="term" value="F:ABC-type transporter activity"/>
    <property type="evidence" value="ECO:0007669"/>
    <property type="project" value="InterPro"/>
</dbReference>
<dbReference type="KEGG" id="pseb:EOK75_08750"/>
<reference evidence="6 7" key="1">
    <citation type="submission" date="2019-05" db="EMBL/GenBank/DDBJ databases">
        <title>Pseudorhodobacter turbinis sp. nov., isolated from the gut of the Korean turban shell.</title>
        <authorList>
            <person name="Jeong Y.-S."/>
            <person name="Kang W.-R."/>
            <person name="Bae J.-W."/>
        </authorList>
    </citation>
    <scope>NUCLEOTIDE SEQUENCE [LARGE SCALE GENOMIC DNA]</scope>
    <source>
        <strain evidence="6 7">S12M18</strain>
    </source>
</reference>
<keyword evidence="2" id="KW-0813">Transport</keyword>
<dbReference type="PANTHER" id="PTHR46743:SF2">
    <property type="entry name" value="TEICHOIC ACIDS EXPORT ATP-BINDING PROTEIN TAGH"/>
    <property type="match status" value="1"/>
</dbReference>
<dbReference type="GO" id="GO:0005524">
    <property type="term" value="F:ATP binding"/>
    <property type="evidence" value="ECO:0007669"/>
    <property type="project" value="UniProtKB-KW"/>
</dbReference>
<dbReference type="AlphaFoldDB" id="A0A4P8EGH6"/>
<protein>
    <submittedName>
        <fullName evidence="6">ABC transporter ATP-binding protein</fullName>
    </submittedName>
</protein>
<keyword evidence="7" id="KW-1185">Reference proteome</keyword>
<keyword evidence="4 6" id="KW-0067">ATP-binding</keyword>
<dbReference type="OrthoDB" id="9778870at2"/>
<dbReference type="PANTHER" id="PTHR46743">
    <property type="entry name" value="TEICHOIC ACIDS EXPORT ATP-BINDING PROTEIN TAGH"/>
    <property type="match status" value="1"/>
</dbReference>
<dbReference type="PROSITE" id="PS00211">
    <property type="entry name" value="ABC_TRANSPORTER_1"/>
    <property type="match status" value="1"/>
</dbReference>
<evidence type="ECO:0000313" key="7">
    <source>
        <dbReference type="Proteomes" id="UP000298631"/>
    </source>
</evidence>
<dbReference type="InterPro" id="IPR015860">
    <property type="entry name" value="ABC_transpr_TagH-like"/>
</dbReference>
<dbReference type="InterPro" id="IPR003439">
    <property type="entry name" value="ABC_transporter-like_ATP-bd"/>
</dbReference>
<gene>
    <name evidence="6" type="ORF">EOK75_08750</name>
</gene>
<dbReference type="Gene3D" id="3.40.50.300">
    <property type="entry name" value="P-loop containing nucleotide triphosphate hydrolases"/>
    <property type="match status" value="1"/>
</dbReference>
<dbReference type="GO" id="GO:0016887">
    <property type="term" value="F:ATP hydrolysis activity"/>
    <property type="evidence" value="ECO:0007669"/>
    <property type="project" value="InterPro"/>
</dbReference>
<evidence type="ECO:0000256" key="3">
    <source>
        <dbReference type="ARBA" id="ARBA00022741"/>
    </source>
</evidence>
<dbReference type="PROSITE" id="PS50893">
    <property type="entry name" value="ABC_TRANSPORTER_2"/>
    <property type="match status" value="1"/>
</dbReference>
<dbReference type="InterPro" id="IPR017871">
    <property type="entry name" value="ABC_transporter-like_CS"/>
</dbReference>
<dbReference type="SMART" id="SM00382">
    <property type="entry name" value="AAA"/>
    <property type="match status" value="1"/>
</dbReference>
<sequence length="216" mass="24060">MIEFDTVTKIYNVKNVRKVILDEASFAFESGKNIAIMGHNGAGKSTIMRMMAGIELPTSGVVSCDEKVSWPLGFASGFNGLMTGVENVRFVARIYGEDPHRVLEDVQEFAELGKSIDLPISTYSSGMKARLAFGLSLAVNFECYLIDEITAVGDRRFKKKSSAALHDKIRDARVIMISHSESTIRDYCDSGVLVYQSKLYYYDSIDGIIADYRKFC</sequence>
<dbReference type="CDD" id="cd03220">
    <property type="entry name" value="ABC_KpsT_Wzt"/>
    <property type="match status" value="1"/>
</dbReference>